<reference evidence="1 2" key="1">
    <citation type="submission" date="2019-07" db="EMBL/GenBank/DDBJ databases">
        <title>Whole genome shotgun sequence of Thiobacillus plumbophilus NBRC 107929.</title>
        <authorList>
            <person name="Hosoyama A."/>
            <person name="Uohara A."/>
            <person name="Ohji S."/>
            <person name="Ichikawa N."/>
        </authorList>
    </citation>
    <scope>NUCLEOTIDE SEQUENCE [LARGE SCALE GENOMIC DNA]</scope>
    <source>
        <strain evidence="1 2">NBRC 107929</strain>
    </source>
</reference>
<proteinExistence type="predicted"/>
<dbReference type="Proteomes" id="UP000321337">
    <property type="component" value="Unassembled WGS sequence"/>
</dbReference>
<organism evidence="1 2">
    <name type="scientific">Sulfuriferula plumbiphila</name>
    <dbReference type="NCBI Taxonomy" id="171865"/>
    <lineage>
        <taxon>Bacteria</taxon>
        <taxon>Pseudomonadati</taxon>
        <taxon>Pseudomonadota</taxon>
        <taxon>Betaproteobacteria</taxon>
        <taxon>Nitrosomonadales</taxon>
        <taxon>Sulfuricellaceae</taxon>
        <taxon>Sulfuriferula</taxon>
    </lineage>
</organism>
<dbReference type="EMBL" id="BKAD01000020">
    <property type="protein sequence ID" value="GEP30894.1"/>
    <property type="molecule type" value="Genomic_DNA"/>
</dbReference>
<protein>
    <submittedName>
        <fullName evidence="1">Uncharacterized protein</fullName>
    </submittedName>
</protein>
<gene>
    <name evidence="1" type="ORF">TPL01_20320</name>
</gene>
<accession>A0A512L8T4</accession>
<evidence type="ECO:0000313" key="2">
    <source>
        <dbReference type="Proteomes" id="UP000321337"/>
    </source>
</evidence>
<dbReference type="AlphaFoldDB" id="A0A512L8T4"/>
<comment type="caution">
    <text evidence="1">The sequence shown here is derived from an EMBL/GenBank/DDBJ whole genome shotgun (WGS) entry which is preliminary data.</text>
</comment>
<name>A0A512L8T4_9PROT</name>
<keyword evidence="2" id="KW-1185">Reference proteome</keyword>
<evidence type="ECO:0000313" key="1">
    <source>
        <dbReference type="EMBL" id="GEP30894.1"/>
    </source>
</evidence>
<sequence length="127" mass="13716">MSEAAETSAHHSLRIACASLYLSRELCDLYLPGISAIALLNRDGCVFLLPLHGATAGGLLLKMRNAHGDRVAHALEFLRTLGIDADTPEHSYRVRWVPDIAGLLLEGLNAAGQSVQPVSEKMHTKFA</sequence>